<dbReference type="InterPro" id="IPR052509">
    <property type="entry name" value="Metal_resp_DNA-bind_regulator"/>
</dbReference>
<dbReference type="AlphaFoldDB" id="A0A6C1C4G6"/>
<accession>A0A6C1C4G6</accession>
<dbReference type="InterPro" id="IPR036388">
    <property type="entry name" value="WH-like_DNA-bd_sf"/>
</dbReference>
<gene>
    <name evidence="1" type="ORF">D8771_18600</name>
</gene>
<reference evidence="1 2" key="1">
    <citation type="submission" date="2018-10" db="EMBL/GenBank/DDBJ databases">
        <title>Isolation of pseudouridimycin from Streptomyces albus DSM 40763.</title>
        <authorList>
            <person name="Rosenqvist P."/>
            <person name="Metsae-Ketelae M."/>
            <person name="Virta P."/>
        </authorList>
    </citation>
    <scope>NUCLEOTIDE SEQUENCE [LARGE SCALE GENOMIC DNA]</scope>
    <source>
        <strain evidence="1 2">DSM 40763</strain>
    </source>
</reference>
<protein>
    <submittedName>
        <fullName evidence="1">PadR family transcriptional regulator</fullName>
    </submittedName>
</protein>
<dbReference type="SUPFAM" id="SSF46785">
    <property type="entry name" value="Winged helix' DNA-binding domain"/>
    <property type="match status" value="1"/>
</dbReference>
<dbReference type="RefSeq" id="WP_016472114.1">
    <property type="nucleotide sequence ID" value="NZ_BBQG01000007.1"/>
</dbReference>
<evidence type="ECO:0000313" key="1">
    <source>
        <dbReference type="EMBL" id="TGG81439.1"/>
    </source>
</evidence>
<dbReference type="EMBL" id="RCIY01000065">
    <property type="protein sequence ID" value="TGG81439.1"/>
    <property type="molecule type" value="Genomic_DNA"/>
</dbReference>
<dbReference type="Proteomes" id="UP000298111">
    <property type="component" value="Unassembled WGS sequence"/>
</dbReference>
<dbReference type="GeneID" id="75182629"/>
<dbReference type="InterPro" id="IPR005149">
    <property type="entry name" value="Tscrpt_reg_PadR_N"/>
</dbReference>
<organism evidence="1 2">
    <name type="scientific">Streptomyces albus</name>
    <dbReference type="NCBI Taxonomy" id="1888"/>
    <lineage>
        <taxon>Bacteria</taxon>
        <taxon>Bacillati</taxon>
        <taxon>Actinomycetota</taxon>
        <taxon>Actinomycetes</taxon>
        <taxon>Kitasatosporales</taxon>
        <taxon>Streptomycetaceae</taxon>
        <taxon>Streptomyces</taxon>
    </lineage>
</organism>
<comment type="caution">
    <text evidence="1">The sequence shown here is derived from an EMBL/GenBank/DDBJ whole genome shotgun (WGS) entry which is preliminary data.</text>
</comment>
<dbReference type="PANTHER" id="PTHR33169:SF14">
    <property type="entry name" value="TRANSCRIPTIONAL REGULATOR RV3488"/>
    <property type="match status" value="1"/>
</dbReference>
<dbReference type="Gene3D" id="1.10.10.10">
    <property type="entry name" value="Winged helix-like DNA-binding domain superfamily/Winged helix DNA-binding domain"/>
    <property type="match status" value="1"/>
</dbReference>
<name>A0A6C1C4G6_9ACTN</name>
<evidence type="ECO:0000313" key="2">
    <source>
        <dbReference type="Proteomes" id="UP000298111"/>
    </source>
</evidence>
<dbReference type="Pfam" id="PF03551">
    <property type="entry name" value="PadR"/>
    <property type="match status" value="1"/>
</dbReference>
<proteinExistence type="predicted"/>
<dbReference type="InterPro" id="IPR036390">
    <property type="entry name" value="WH_DNA-bd_sf"/>
</dbReference>
<dbReference type="PANTHER" id="PTHR33169">
    <property type="entry name" value="PADR-FAMILY TRANSCRIPTIONAL REGULATOR"/>
    <property type="match status" value="1"/>
</dbReference>
<sequence>MATDRRASWLKGVLDLLVLSCLTEGESYGYAIAHTLDAAGLGHIKGGTLYPVLNRLEEAGLVRAEFRAAERGPGRRYYRLTDEGRATLRHQSAQWETFQDSVRRVLTTPGGER</sequence>